<protein>
    <submittedName>
        <fullName evidence="2">Uncharacterized protein</fullName>
    </submittedName>
</protein>
<dbReference type="EMBL" id="FWEV01000032">
    <property type="protein sequence ID" value="SLM28188.1"/>
    <property type="molecule type" value="Genomic_DNA"/>
</dbReference>
<sequence length="180" mass="20679">MKAVRRNPMEKIAYDMRNSFATFVVCPLLFLAIQITFLWAFVLPAASEDISRQEIQAALIIKFTDFIEWPEESFAHQKSNKTIKTIPEGSTEETKTTGSVFEDGKHDAEQWFTIIILGDNEYEGLFAPFADRLFQNKKLRVLHYPDSGKLIGTSVNDKRASSVSDKRETFVNDKKNIFCW</sequence>
<reference evidence="2 3" key="1">
    <citation type="submission" date="2017-03" db="EMBL/GenBank/DDBJ databases">
        <authorList>
            <person name="Afonso C.L."/>
            <person name="Miller P.J."/>
            <person name="Scott M.A."/>
            <person name="Spackman E."/>
            <person name="Goraichik I."/>
            <person name="Dimitrov K.M."/>
            <person name="Suarez D.L."/>
            <person name="Swayne D.E."/>
        </authorList>
    </citation>
    <scope>NUCLEOTIDE SEQUENCE [LARGE SCALE GENOMIC DNA]</scope>
    <source>
        <strain evidence="2">PRJEB14757</strain>
    </source>
</reference>
<keyword evidence="1" id="KW-0812">Transmembrane</keyword>
<keyword evidence="1" id="KW-1133">Transmembrane helix</keyword>
<evidence type="ECO:0000313" key="2">
    <source>
        <dbReference type="EMBL" id="SLM28188.1"/>
    </source>
</evidence>
<accession>A0A1W1H726</accession>
<dbReference type="RefSeq" id="WP_080804538.1">
    <property type="nucleotide sequence ID" value="NZ_LT828547.1"/>
</dbReference>
<dbReference type="STRING" id="1246637.MTBBW1_1270038"/>
<gene>
    <name evidence="2" type="ORF">MTBBW1_1270038</name>
</gene>
<keyword evidence="1" id="KW-0472">Membrane</keyword>
<keyword evidence="3" id="KW-1185">Reference proteome</keyword>
<proteinExistence type="predicted"/>
<evidence type="ECO:0000256" key="1">
    <source>
        <dbReference type="SAM" id="Phobius"/>
    </source>
</evidence>
<dbReference type="AlphaFoldDB" id="A0A1W1H726"/>
<evidence type="ECO:0000313" key="3">
    <source>
        <dbReference type="Proteomes" id="UP000191931"/>
    </source>
</evidence>
<feature type="transmembrane region" description="Helical" evidence="1">
    <location>
        <begin position="20"/>
        <end position="42"/>
    </location>
</feature>
<organism evidence="2 3">
    <name type="scientific">Desulfamplus magnetovallimortis</name>
    <dbReference type="NCBI Taxonomy" id="1246637"/>
    <lineage>
        <taxon>Bacteria</taxon>
        <taxon>Pseudomonadati</taxon>
        <taxon>Thermodesulfobacteriota</taxon>
        <taxon>Desulfobacteria</taxon>
        <taxon>Desulfobacterales</taxon>
        <taxon>Desulfobacteraceae</taxon>
        <taxon>Desulfamplus</taxon>
    </lineage>
</organism>
<dbReference type="Proteomes" id="UP000191931">
    <property type="component" value="Unassembled WGS sequence"/>
</dbReference>
<name>A0A1W1H726_9BACT</name>